<dbReference type="RefSeq" id="WP_216874210.1">
    <property type="nucleotide sequence ID" value="NZ_JAERQM010000002.1"/>
</dbReference>
<dbReference type="Pfam" id="PF00582">
    <property type="entry name" value="Usp"/>
    <property type="match status" value="2"/>
</dbReference>
<reference evidence="3 4" key="1">
    <citation type="submission" date="2021-01" db="EMBL/GenBank/DDBJ databases">
        <title>Roseomonas sp. nov, a bacterium isolated from an oil production mixture in Yumen Oilfield.</title>
        <authorList>
            <person name="Wu D."/>
        </authorList>
    </citation>
    <scope>NUCLEOTIDE SEQUENCE [LARGE SCALE GENOMIC DNA]</scope>
    <source>
        <strain evidence="3 4">ROY-5-3</strain>
    </source>
</reference>
<dbReference type="InterPro" id="IPR006016">
    <property type="entry name" value="UspA"/>
</dbReference>
<dbReference type="Proteomes" id="UP000689967">
    <property type="component" value="Unassembled WGS sequence"/>
</dbReference>
<accession>A0ABS6H5B8</accession>
<dbReference type="PANTHER" id="PTHR46268">
    <property type="entry name" value="STRESS RESPONSE PROTEIN NHAX"/>
    <property type="match status" value="1"/>
</dbReference>
<comment type="caution">
    <text evidence="3">The sequence shown here is derived from an EMBL/GenBank/DDBJ whole genome shotgun (WGS) entry which is preliminary data.</text>
</comment>
<comment type="similarity">
    <text evidence="1">Belongs to the universal stress protein A family.</text>
</comment>
<keyword evidence="4" id="KW-1185">Reference proteome</keyword>
<dbReference type="EMBL" id="JAERQM010000002">
    <property type="protein sequence ID" value="MBU8543659.1"/>
    <property type="molecule type" value="Genomic_DNA"/>
</dbReference>
<organism evidence="3 4">
    <name type="scientific">Falsiroseomonas oleicola</name>
    <dbReference type="NCBI Taxonomy" id="2801474"/>
    <lineage>
        <taxon>Bacteria</taxon>
        <taxon>Pseudomonadati</taxon>
        <taxon>Pseudomonadota</taxon>
        <taxon>Alphaproteobacteria</taxon>
        <taxon>Acetobacterales</taxon>
        <taxon>Roseomonadaceae</taxon>
        <taxon>Falsiroseomonas</taxon>
    </lineage>
</organism>
<gene>
    <name evidence="3" type="ORF">JJQ90_08075</name>
</gene>
<proteinExistence type="inferred from homology"/>
<dbReference type="CDD" id="cd00293">
    <property type="entry name" value="USP-like"/>
    <property type="match status" value="2"/>
</dbReference>
<evidence type="ECO:0000313" key="4">
    <source>
        <dbReference type="Proteomes" id="UP000689967"/>
    </source>
</evidence>
<evidence type="ECO:0000256" key="1">
    <source>
        <dbReference type="ARBA" id="ARBA00008791"/>
    </source>
</evidence>
<protein>
    <submittedName>
        <fullName evidence="3">Universal stress protein</fullName>
    </submittedName>
</protein>
<feature type="domain" description="UspA" evidence="2">
    <location>
        <begin position="166"/>
        <end position="284"/>
    </location>
</feature>
<dbReference type="PANTHER" id="PTHR46268:SF6">
    <property type="entry name" value="UNIVERSAL STRESS PROTEIN UP12"/>
    <property type="match status" value="1"/>
</dbReference>
<feature type="domain" description="UspA" evidence="2">
    <location>
        <begin position="3"/>
        <end position="156"/>
    </location>
</feature>
<sequence>MARILACTDGSIYAESILDHAAWASARMGGAAVRVLHVLDRAAADLPVDRSGALGVNASEGLLRELAELDAARGKVSLRRARALLEAAEARLKAAGVAQVSTVQRHGALVDTVVEFEAEADLLVIGKRGEAANFAVGHLGANLERVLRASTLPVLVASRAFRPVTRCAIAYDGGLSGQKAVAYAAGTAALDGLECELVTVAADEAAGRALLARPAQQLADAGRTASLTVLRGEPETAIAGHVAGAGIDLLVMGAYGHGRLRNMILGSTTTALLRSCRIPVLVFR</sequence>
<evidence type="ECO:0000313" key="3">
    <source>
        <dbReference type="EMBL" id="MBU8543659.1"/>
    </source>
</evidence>
<evidence type="ECO:0000259" key="2">
    <source>
        <dbReference type="Pfam" id="PF00582"/>
    </source>
</evidence>
<name>A0ABS6H5B8_9PROT</name>